<reference evidence="3 4" key="1">
    <citation type="submission" date="2020-03" db="EMBL/GenBank/DDBJ databases">
        <title>Whole genome shotgun sequence of Phytohabitans flavus NBRC 107702.</title>
        <authorList>
            <person name="Komaki H."/>
            <person name="Tamura T."/>
        </authorList>
    </citation>
    <scope>NUCLEOTIDE SEQUENCE [LARGE SCALE GENOMIC DNA]</scope>
    <source>
        <strain evidence="3 4">NBRC 107702</strain>
    </source>
</reference>
<proteinExistence type="predicted"/>
<evidence type="ECO:0000313" key="4">
    <source>
        <dbReference type="Proteomes" id="UP000502508"/>
    </source>
</evidence>
<gene>
    <name evidence="3" type="ORF">Pflav_017920</name>
</gene>
<protein>
    <recommendedName>
        <fullName evidence="2">Glycosyltransferase 2-like domain-containing protein</fullName>
    </recommendedName>
</protein>
<dbReference type="InterPro" id="IPR029044">
    <property type="entry name" value="Nucleotide-diphossugar_trans"/>
</dbReference>
<feature type="domain" description="Glycosyltransferase 2-like" evidence="2">
    <location>
        <begin position="6"/>
        <end position="129"/>
    </location>
</feature>
<dbReference type="RefSeq" id="WP_173035165.1">
    <property type="nucleotide sequence ID" value="NZ_AP022870.1"/>
</dbReference>
<dbReference type="PANTHER" id="PTHR43685:SF3">
    <property type="entry name" value="SLR2126 PROTEIN"/>
    <property type="match status" value="1"/>
</dbReference>
<keyword evidence="1" id="KW-0812">Transmembrane</keyword>
<dbReference type="PANTHER" id="PTHR43685">
    <property type="entry name" value="GLYCOSYLTRANSFERASE"/>
    <property type="match status" value="1"/>
</dbReference>
<dbReference type="SUPFAM" id="SSF53448">
    <property type="entry name" value="Nucleotide-diphospho-sugar transferases"/>
    <property type="match status" value="1"/>
</dbReference>
<evidence type="ECO:0000259" key="2">
    <source>
        <dbReference type="Pfam" id="PF00535"/>
    </source>
</evidence>
<accession>A0A6F8XNG8</accession>
<dbReference type="KEGG" id="pfla:Pflav_017920"/>
<dbReference type="Pfam" id="PF00535">
    <property type="entry name" value="Glycos_transf_2"/>
    <property type="match status" value="1"/>
</dbReference>
<dbReference type="InterPro" id="IPR001173">
    <property type="entry name" value="Glyco_trans_2-like"/>
</dbReference>
<dbReference type="Gene3D" id="3.90.550.10">
    <property type="entry name" value="Spore Coat Polysaccharide Biosynthesis Protein SpsA, Chain A"/>
    <property type="match status" value="1"/>
</dbReference>
<keyword evidence="4" id="KW-1185">Reference proteome</keyword>
<reference evidence="3 4" key="2">
    <citation type="submission" date="2020-03" db="EMBL/GenBank/DDBJ databases">
        <authorList>
            <person name="Ichikawa N."/>
            <person name="Kimura A."/>
            <person name="Kitahashi Y."/>
            <person name="Uohara A."/>
        </authorList>
    </citation>
    <scope>NUCLEOTIDE SEQUENCE [LARGE SCALE GENOMIC DNA]</scope>
    <source>
        <strain evidence="3 4">NBRC 107702</strain>
    </source>
</reference>
<evidence type="ECO:0000313" key="3">
    <source>
        <dbReference type="EMBL" id="BCB75382.1"/>
    </source>
</evidence>
<feature type="transmembrane region" description="Helical" evidence="1">
    <location>
        <begin position="240"/>
        <end position="269"/>
    </location>
</feature>
<dbReference type="EMBL" id="AP022870">
    <property type="protein sequence ID" value="BCB75382.1"/>
    <property type="molecule type" value="Genomic_DNA"/>
</dbReference>
<name>A0A6F8XNG8_9ACTN</name>
<organism evidence="3 4">
    <name type="scientific">Phytohabitans flavus</name>
    <dbReference type="NCBI Taxonomy" id="1076124"/>
    <lineage>
        <taxon>Bacteria</taxon>
        <taxon>Bacillati</taxon>
        <taxon>Actinomycetota</taxon>
        <taxon>Actinomycetes</taxon>
        <taxon>Micromonosporales</taxon>
        <taxon>Micromonosporaceae</taxon>
    </lineage>
</organism>
<keyword evidence="1" id="KW-1133">Transmembrane helix</keyword>
<dbReference type="Proteomes" id="UP000502508">
    <property type="component" value="Chromosome"/>
</dbReference>
<feature type="transmembrane region" description="Helical" evidence="1">
    <location>
        <begin position="289"/>
        <end position="316"/>
    </location>
</feature>
<keyword evidence="1" id="KW-0472">Membrane</keyword>
<sequence length="333" mass="36443">MSRTISVVVPAYNSERTLRACLAAILAQTRGPDEVVVVDDASTDRTREIVREFPVTLIESSVNRGPSAARNTGIRATSGDILFFVDADCALSGDAIENAVRILEETPDVSCVHGMYLTEPLFDDGPVEAYKLLHAHYWRLRNVGRVRTAIFAVCAIERAVFADVGLFDENLRASEDVELSDRMADRYGILLTPEVTCRHDDDSELWPMLRKQFGRSQLLVPVAVRERGPAGIRANRASGLLAAALTVATLPLGALAAPLFALPIAFALLFAVTDPGLARFVLRRRGPAFLAFFLAIHFLVQLTIVAGAATGALRFLRRRDFGPSRDVRLEASR</sequence>
<dbReference type="AlphaFoldDB" id="A0A6F8XNG8"/>
<evidence type="ECO:0000256" key="1">
    <source>
        <dbReference type="SAM" id="Phobius"/>
    </source>
</evidence>
<dbReference type="InterPro" id="IPR050834">
    <property type="entry name" value="Glycosyltransf_2"/>
</dbReference>